<evidence type="ECO:0000313" key="7">
    <source>
        <dbReference type="EMBL" id="HIX57395.1"/>
    </source>
</evidence>
<dbReference type="InterPro" id="IPR005648">
    <property type="entry name" value="FlgD"/>
</dbReference>
<keyword evidence="3 5" id="KW-1005">Bacterial flagellum biogenesis</keyword>
<evidence type="ECO:0000256" key="4">
    <source>
        <dbReference type="ARBA" id="ARBA00024746"/>
    </source>
</evidence>
<comment type="caution">
    <text evidence="7">The sequence shown here is derived from an EMBL/GenBank/DDBJ whole genome shotgun (WGS) entry which is preliminary data.</text>
</comment>
<sequence>MPSTVDNNTNSYSGLNFKTESDIKAATREVKDQTLTQEDFLKLLTTQLQAQDPTNPADNTELVSQMSQLSMVESLNSINTSMDDVIGTVTSSSALTATSLIGTYVYSDTNKGFYDGNSSVAWAIDAGDETYYNLQLTIKDAATGEVVYTDTADSLSGETKFAWPGIFSPEGPVADSDTGVQKPTEDPDAGTGTDNSTGDSTSDGTEGTDGTQTAMTKEGDDSTTGDDSAQKPEYTYCNAGRYVLEVTGMNSAGQAVSIPTTSLALVTSVTLGKTMADTTLTLYGQGEISFEDAKKVTI</sequence>
<reference evidence="7" key="2">
    <citation type="submission" date="2021-04" db="EMBL/GenBank/DDBJ databases">
        <authorList>
            <person name="Gilroy R."/>
        </authorList>
    </citation>
    <scope>NUCLEOTIDE SEQUENCE</scope>
    <source>
        <strain evidence="7">USASDec5-558</strain>
    </source>
</reference>
<feature type="compositionally biased region" description="Low complexity" evidence="6">
    <location>
        <begin position="190"/>
        <end position="213"/>
    </location>
</feature>
<accession>A0A9D1WDV6</accession>
<reference evidence="7" key="1">
    <citation type="journal article" date="2021" name="PeerJ">
        <title>Extensive microbial diversity within the chicken gut microbiome revealed by metagenomics and culture.</title>
        <authorList>
            <person name="Gilroy R."/>
            <person name="Ravi A."/>
            <person name="Getino M."/>
            <person name="Pursley I."/>
            <person name="Horton D.L."/>
            <person name="Alikhan N.F."/>
            <person name="Baker D."/>
            <person name="Gharbi K."/>
            <person name="Hall N."/>
            <person name="Watson M."/>
            <person name="Adriaenssens E.M."/>
            <person name="Foster-Nyarko E."/>
            <person name="Jarju S."/>
            <person name="Secka A."/>
            <person name="Antonio M."/>
            <person name="Oren A."/>
            <person name="Chaudhuri R.R."/>
            <person name="La Ragione R."/>
            <person name="Hildebrand F."/>
            <person name="Pallen M.J."/>
        </authorList>
    </citation>
    <scope>NUCLEOTIDE SEQUENCE</scope>
    <source>
        <strain evidence="7">USASDec5-558</strain>
    </source>
</reference>
<dbReference type="Pfam" id="PF03963">
    <property type="entry name" value="FlgD"/>
    <property type="match status" value="1"/>
</dbReference>
<evidence type="ECO:0000256" key="2">
    <source>
        <dbReference type="ARBA" id="ARBA00016013"/>
    </source>
</evidence>
<proteinExistence type="inferred from homology"/>
<gene>
    <name evidence="7" type="ORF">H9850_08000</name>
</gene>
<evidence type="ECO:0000256" key="6">
    <source>
        <dbReference type="SAM" id="MobiDB-lite"/>
    </source>
</evidence>
<evidence type="ECO:0000313" key="8">
    <source>
        <dbReference type="Proteomes" id="UP000886829"/>
    </source>
</evidence>
<evidence type="ECO:0000256" key="3">
    <source>
        <dbReference type="ARBA" id="ARBA00022795"/>
    </source>
</evidence>
<dbReference type="AlphaFoldDB" id="A0A9D1WDV6"/>
<comment type="function">
    <text evidence="4 5">Required for flagellar hook formation. May act as a scaffolding protein.</text>
</comment>
<comment type="similarity">
    <text evidence="1 5">Belongs to the FlgD family.</text>
</comment>
<organism evidence="7 8">
    <name type="scientific">Candidatus Anaerobiospirillum pullistercoris</name>
    <dbReference type="NCBI Taxonomy" id="2838452"/>
    <lineage>
        <taxon>Bacteria</taxon>
        <taxon>Pseudomonadati</taxon>
        <taxon>Pseudomonadota</taxon>
        <taxon>Gammaproteobacteria</taxon>
        <taxon>Aeromonadales</taxon>
        <taxon>Succinivibrionaceae</taxon>
        <taxon>Anaerobiospirillum</taxon>
    </lineage>
</organism>
<feature type="region of interest" description="Disordered" evidence="6">
    <location>
        <begin position="163"/>
        <end position="232"/>
    </location>
</feature>
<dbReference type="EMBL" id="DXEV01000160">
    <property type="protein sequence ID" value="HIX57395.1"/>
    <property type="molecule type" value="Genomic_DNA"/>
</dbReference>
<protein>
    <recommendedName>
        <fullName evidence="2 5">Basal-body rod modification protein FlgD</fullName>
    </recommendedName>
</protein>
<name>A0A9D1WDV6_9GAMM</name>
<dbReference type="GO" id="GO:0044781">
    <property type="term" value="P:bacterial-type flagellum organization"/>
    <property type="evidence" value="ECO:0007669"/>
    <property type="project" value="UniProtKB-UniRule"/>
</dbReference>
<dbReference type="Proteomes" id="UP000886829">
    <property type="component" value="Unassembled WGS sequence"/>
</dbReference>
<evidence type="ECO:0000256" key="1">
    <source>
        <dbReference type="ARBA" id="ARBA00010577"/>
    </source>
</evidence>
<evidence type="ECO:0000256" key="5">
    <source>
        <dbReference type="RuleBase" id="RU362076"/>
    </source>
</evidence>